<dbReference type="EMBL" id="UGHV01000001">
    <property type="protein sequence ID" value="STO97151.1"/>
    <property type="molecule type" value="Genomic_DNA"/>
</dbReference>
<gene>
    <name evidence="1" type="ORF">NCTC12410_00973</name>
</gene>
<accession>A0A377J3U9</accession>
<proteinExistence type="predicted"/>
<evidence type="ECO:0000313" key="2">
    <source>
        <dbReference type="Proteomes" id="UP000254841"/>
    </source>
</evidence>
<sequence length="202" mass="22750">MPKPYVPFFVRFVALVLLGFCTLWAKSSEARELFNAMNMQVWLDTTAMELQDMQHKAQVSTCLSQASKKAFKSTMTRARKFVQKDGKGFLLHALDTLPYKAELLAALQTPSGRKLSDALASKNTSMFSCRFQHFAEYEGFWNDAFSLQDMQALTEEIMRLAPSFAKEYGALASMFFDTIGSKELDSMASELAGCAIKFEKCH</sequence>
<reference evidence="1 2" key="1">
    <citation type="submission" date="2018-06" db="EMBL/GenBank/DDBJ databases">
        <authorList>
            <consortium name="Pathogen Informatics"/>
            <person name="Doyle S."/>
        </authorList>
    </citation>
    <scope>NUCLEOTIDE SEQUENCE [LARGE SCALE GENOMIC DNA]</scope>
    <source>
        <strain evidence="1 2">NCTC12410</strain>
    </source>
</reference>
<evidence type="ECO:0000313" key="1">
    <source>
        <dbReference type="EMBL" id="STO97151.1"/>
    </source>
</evidence>
<dbReference type="AlphaFoldDB" id="A0A377J3U9"/>
<dbReference type="RefSeq" id="WP_115011415.1">
    <property type="nucleotide sequence ID" value="NZ_UGHV01000001.1"/>
</dbReference>
<dbReference type="OrthoDB" id="9952146at2"/>
<protein>
    <submittedName>
        <fullName evidence="1">Uncharacterized protein</fullName>
    </submittedName>
</protein>
<organism evidence="1 2">
    <name type="scientific">Helicobacter canis</name>
    <dbReference type="NCBI Taxonomy" id="29419"/>
    <lineage>
        <taxon>Bacteria</taxon>
        <taxon>Pseudomonadati</taxon>
        <taxon>Campylobacterota</taxon>
        <taxon>Epsilonproteobacteria</taxon>
        <taxon>Campylobacterales</taxon>
        <taxon>Helicobacteraceae</taxon>
        <taxon>Helicobacter</taxon>
    </lineage>
</organism>
<dbReference type="Proteomes" id="UP000254841">
    <property type="component" value="Unassembled WGS sequence"/>
</dbReference>
<name>A0A377J3U9_9HELI</name>